<dbReference type="AlphaFoldDB" id="A0A843YN93"/>
<keyword evidence="1" id="KW-1133">Transmembrane helix</keyword>
<dbReference type="RefSeq" id="WP_153232846.1">
    <property type="nucleotide sequence ID" value="NZ_WINI01000001.1"/>
</dbReference>
<dbReference type="Proteomes" id="UP000451565">
    <property type="component" value="Unassembled WGS sequence"/>
</dbReference>
<name>A0A843YN93_9BURK</name>
<evidence type="ECO:0000256" key="1">
    <source>
        <dbReference type="SAM" id="Phobius"/>
    </source>
</evidence>
<evidence type="ECO:0000313" key="2">
    <source>
        <dbReference type="EMBL" id="MQQ99243.1"/>
    </source>
</evidence>
<dbReference type="EMBL" id="WINI01000001">
    <property type="protein sequence ID" value="MQQ99243.1"/>
    <property type="molecule type" value="Genomic_DNA"/>
</dbReference>
<gene>
    <name evidence="2" type="ORF">GEV47_00905</name>
</gene>
<protein>
    <submittedName>
        <fullName evidence="2">Uncharacterized protein</fullName>
    </submittedName>
</protein>
<feature type="transmembrane region" description="Helical" evidence="1">
    <location>
        <begin position="12"/>
        <end position="35"/>
    </location>
</feature>
<reference evidence="2 3" key="1">
    <citation type="submission" date="2019-10" db="EMBL/GenBank/DDBJ databases">
        <title>Glaciimonas soli sp. nov., a psychrophilic bacterium isolated from the forest soil of a high elevation mountain in Taiwan.</title>
        <authorList>
            <person name="Wang L.-T."/>
            <person name="Shieh W.Y."/>
        </authorList>
    </citation>
    <scope>NUCLEOTIDE SEQUENCE [LARGE SCALE GENOMIC DNA]</scope>
    <source>
        <strain evidence="2 3">GS1</strain>
    </source>
</reference>
<proteinExistence type="predicted"/>
<sequence>MDKLGARMFKKISLTIANVIFVILILLLVRLILSLFEYSKFEFYIDCAVVIMCGWFIGLVWTKSENAGTLKKIVITLIDLFALIFIWFVMGVFFAFFSDAQRIEFCIDMAMVVLCGWHIKSVWKRNVRAIALDN</sequence>
<evidence type="ECO:0000313" key="3">
    <source>
        <dbReference type="Proteomes" id="UP000451565"/>
    </source>
</evidence>
<comment type="caution">
    <text evidence="2">The sequence shown here is derived from an EMBL/GenBank/DDBJ whole genome shotgun (WGS) entry which is preliminary data.</text>
</comment>
<feature type="transmembrane region" description="Helical" evidence="1">
    <location>
        <begin position="41"/>
        <end position="61"/>
    </location>
</feature>
<accession>A0A843YN93</accession>
<organism evidence="2 3">
    <name type="scientific">Glaciimonas soli</name>
    <dbReference type="NCBI Taxonomy" id="2590999"/>
    <lineage>
        <taxon>Bacteria</taxon>
        <taxon>Pseudomonadati</taxon>
        <taxon>Pseudomonadota</taxon>
        <taxon>Betaproteobacteria</taxon>
        <taxon>Burkholderiales</taxon>
        <taxon>Oxalobacteraceae</taxon>
        <taxon>Glaciimonas</taxon>
    </lineage>
</organism>
<keyword evidence="1" id="KW-0812">Transmembrane</keyword>
<keyword evidence="1" id="KW-0472">Membrane</keyword>
<keyword evidence="3" id="KW-1185">Reference proteome</keyword>
<feature type="transmembrane region" description="Helical" evidence="1">
    <location>
        <begin position="73"/>
        <end position="96"/>
    </location>
</feature>